<evidence type="ECO:0000256" key="7">
    <source>
        <dbReference type="ARBA" id="ARBA00022989"/>
    </source>
</evidence>
<gene>
    <name evidence="13" type="ORF">PHYSODRAFT_338947</name>
</gene>
<evidence type="ECO:0000256" key="3">
    <source>
        <dbReference type="ARBA" id="ARBA00022676"/>
    </source>
</evidence>
<comment type="subcellular location">
    <subcellularLocation>
        <location evidence="1 10">Golgi apparatus membrane</location>
        <topology evidence="1 10">Single-pass type II membrane protein</topology>
    </subcellularLocation>
</comment>
<dbReference type="Pfam" id="PF01762">
    <property type="entry name" value="Galactosyl_T"/>
    <property type="match status" value="1"/>
</dbReference>
<reference evidence="13 14" key="1">
    <citation type="journal article" date="2006" name="Science">
        <title>Phytophthora genome sequences uncover evolutionary origins and mechanisms of pathogenesis.</title>
        <authorList>
            <person name="Tyler B.M."/>
            <person name="Tripathy S."/>
            <person name="Zhang X."/>
            <person name="Dehal P."/>
            <person name="Jiang R.H."/>
            <person name="Aerts A."/>
            <person name="Arredondo F.D."/>
            <person name="Baxter L."/>
            <person name="Bensasson D."/>
            <person name="Beynon J.L."/>
            <person name="Chapman J."/>
            <person name="Damasceno C.M."/>
            <person name="Dorrance A.E."/>
            <person name="Dou D."/>
            <person name="Dickerman A.W."/>
            <person name="Dubchak I.L."/>
            <person name="Garbelotto M."/>
            <person name="Gijzen M."/>
            <person name="Gordon S.G."/>
            <person name="Govers F."/>
            <person name="Grunwald N.J."/>
            <person name="Huang W."/>
            <person name="Ivors K.L."/>
            <person name="Jones R.W."/>
            <person name="Kamoun S."/>
            <person name="Krampis K."/>
            <person name="Lamour K.H."/>
            <person name="Lee M.K."/>
            <person name="McDonald W.H."/>
            <person name="Medina M."/>
            <person name="Meijer H.J."/>
            <person name="Nordberg E.K."/>
            <person name="Maclean D.J."/>
            <person name="Ospina-Giraldo M.D."/>
            <person name="Morris P.F."/>
            <person name="Phuntumart V."/>
            <person name="Putnam N.H."/>
            <person name="Rash S."/>
            <person name="Rose J.K."/>
            <person name="Sakihama Y."/>
            <person name="Salamov A.A."/>
            <person name="Savidor A."/>
            <person name="Scheuring C.F."/>
            <person name="Smith B.M."/>
            <person name="Sobral B.W."/>
            <person name="Terry A."/>
            <person name="Torto-Alalibo T.A."/>
            <person name="Win J."/>
            <person name="Xu Z."/>
            <person name="Zhang H."/>
            <person name="Grigoriev I.V."/>
            <person name="Rokhsar D.S."/>
            <person name="Boore J.L."/>
        </authorList>
    </citation>
    <scope>NUCLEOTIDE SEQUENCE [LARGE SCALE GENOMIC DNA]</scope>
    <source>
        <strain evidence="13 14">P6497</strain>
    </source>
</reference>
<dbReference type="RefSeq" id="XP_009535141.1">
    <property type="nucleotide sequence ID" value="XM_009536846.1"/>
</dbReference>
<evidence type="ECO:0000256" key="5">
    <source>
        <dbReference type="ARBA" id="ARBA00022692"/>
    </source>
</evidence>
<keyword evidence="8 10" id="KW-0333">Golgi apparatus</keyword>
<dbReference type="PANTHER" id="PTHR11214:SF3">
    <property type="entry name" value="BETA-1,3-GALACTOSYLTRANSFERASE 6"/>
    <property type="match status" value="1"/>
</dbReference>
<dbReference type="Gene3D" id="3.90.550.50">
    <property type="match status" value="1"/>
</dbReference>
<dbReference type="GeneID" id="20647670"/>
<name>G5A420_PHYSP</name>
<evidence type="ECO:0000256" key="6">
    <source>
        <dbReference type="ARBA" id="ARBA00022968"/>
    </source>
</evidence>
<dbReference type="InterPro" id="IPR002659">
    <property type="entry name" value="Glyco_trans_31"/>
</dbReference>
<feature type="chain" id="PRO_5003472881" description="Hexosyltransferase" evidence="12">
    <location>
        <begin position="25"/>
        <end position="496"/>
    </location>
</feature>
<keyword evidence="7" id="KW-1133">Transmembrane helix</keyword>
<protein>
    <recommendedName>
        <fullName evidence="10">Hexosyltransferase</fullName>
        <ecNumber evidence="10">2.4.1.-</ecNumber>
    </recommendedName>
</protein>
<dbReference type="InParanoid" id="G5A420"/>
<dbReference type="AlphaFoldDB" id="G5A420"/>
<dbReference type="GO" id="GO:0000139">
    <property type="term" value="C:Golgi membrane"/>
    <property type="evidence" value="ECO:0007669"/>
    <property type="project" value="UniProtKB-SubCell"/>
</dbReference>
<organism evidence="13 14">
    <name type="scientific">Phytophthora sojae (strain P6497)</name>
    <name type="common">Soybean stem and root rot agent</name>
    <name type="synonym">Phytophthora megasperma f. sp. glycines</name>
    <dbReference type="NCBI Taxonomy" id="1094619"/>
    <lineage>
        <taxon>Eukaryota</taxon>
        <taxon>Sar</taxon>
        <taxon>Stramenopiles</taxon>
        <taxon>Oomycota</taxon>
        <taxon>Peronosporomycetes</taxon>
        <taxon>Peronosporales</taxon>
        <taxon>Peronosporaceae</taxon>
        <taxon>Phytophthora</taxon>
    </lineage>
</organism>
<evidence type="ECO:0000256" key="4">
    <source>
        <dbReference type="ARBA" id="ARBA00022679"/>
    </source>
</evidence>
<keyword evidence="6" id="KW-0735">Signal-anchor</keyword>
<evidence type="ECO:0000313" key="13">
    <source>
        <dbReference type="EMBL" id="EGZ10280.1"/>
    </source>
</evidence>
<evidence type="ECO:0000256" key="12">
    <source>
        <dbReference type="SAM" id="SignalP"/>
    </source>
</evidence>
<keyword evidence="3 10" id="KW-0328">Glycosyltransferase</keyword>
<evidence type="ECO:0000256" key="10">
    <source>
        <dbReference type="RuleBase" id="RU363063"/>
    </source>
</evidence>
<dbReference type="SMR" id="G5A420"/>
<dbReference type="KEGG" id="psoj:PHYSODRAFT_338947"/>
<keyword evidence="9" id="KW-0472">Membrane</keyword>
<dbReference type="GO" id="GO:0016758">
    <property type="term" value="F:hexosyltransferase activity"/>
    <property type="evidence" value="ECO:0007669"/>
    <property type="project" value="InterPro"/>
</dbReference>
<evidence type="ECO:0000256" key="11">
    <source>
        <dbReference type="SAM" id="MobiDB-lite"/>
    </source>
</evidence>
<keyword evidence="14" id="KW-1185">Reference proteome</keyword>
<comment type="similarity">
    <text evidence="2 10">Belongs to the glycosyltransferase 31 family.</text>
</comment>
<sequence length="496" mass="55418">MATPRMLASVLLCVAYCCVAVAGASTLEHAGGVNAPPPVQQEELLKGLQMVYPEPDAVYRSPLAFRFRLVTQSDFSELMETYAGRRWLCLQLDGSWRRCIPIESGTLIQEAIDVGNHTARLVLFDSPTTETGKHLMQSELVAFTILSTEDFTAVLKQQRLDDLALYGAQTGEEDMGVVEWYRLRKQGQSGGNGKDSAYVTHEVDAATGDSRPVDDIKTEPAHNSPTDPPLVVIGVKTRVIDGFPFRQAIRQTWASKESLPNSLRVLFAACRVPADANEETREAIAYEQKKFGDLLTDALDCEDSYATLPDKVKEFLHFVGTDHVLRRSGYVMIADDDVYVRARDLAEQLAALGPLHDLYAGHVKQGNSFVPERDPQRRYYLPESVYPLDEFPPFAWGPHYLMSMDVVEFIADNREELQGLGPLDDVTIALWLLAIQVHPQHLDLFNNLRETPCLDDLLAYADLGPFAIRVIHSNLQAGRNFCHGFNAHTWDKDGLR</sequence>
<feature type="region of interest" description="Disordered" evidence="11">
    <location>
        <begin position="208"/>
        <end position="228"/>
    </location>
</feature>
<keyword evidence="12" id="KW-0732">Signal</keyword>
<feature type="signal peptide" evidence="12">
    <location>
        <begin position="1"/>
        <end position="24"/>
    </location>
</feature>
<dbReference type="EMBL" id="JH159159">
    <property type="protein sequence ID" value="EGZ10280.1"/>
    <property type="molecule type" value="Genomic_DNA"/>
</dbReference>
<proteinExistence type="inferred from homology"/>
<evidence type="ECO:0000256" key="9">
    <source>
        <dbReference type="ARBA" id="ARBA00023136"/>
    </source>
</evidence>
<evidence type="ECO:0000256" key="8">
    <source>
        <dbReference type="ARBA" id="ARBA00023034"/>
    </source>
</evidence>
<evidence type="ECO:0000256" key="2">
    <source>
        <dbReference type="ARBA" id="ARBA00008661"/>
    </source>
</evidence>
<feature type="compositionally biased region" description="Basic and acidic residues" evidence="11">
    <location>
        <begin position="211"/>
        <end position="220"/>
    </location>
</feature>
<dbReference type="EC" id="2.4.1.-" evidence="10"/>
<dbReference type="OMA" id="CIPIESG"/>
<keyword evidence="4" id="KW-0808">Transferase</keyword>
<dbReference type="PANTHER" id="PTHR11214">
    <property type="entry name" value="BETA-1,3-N-ACETYLGLUCOSAMINYLTRANSFERASE"/>
    <property type="match status" value="1"/>
</dbReference>
<evidence type="ECO:0000313" key="14">
    <source>
        <dbReference type="Proteomes" id="UP000002640"/>
    </source>
</evidence>
<dbReference type="Proteomes" id="UP000002640">
    <property type="component" value="Unassembled WGS sequence"/>
</dbReference>
<accession>G5A420</accession>
<evidence type="ECO:0000256" key="1">
    <source>
        <dbReference type="ARBA" id="ARBA00004323"/>
    </source>
</evidence>
<keyword evidence="5" id="KW-0812">Transmembrane</keyword>